<dbReference type="PIRSF" id="PIRSF018267">
    <property type="entry name" value="VSR_endonuc"/>
    <property type="match status" value="1"/>
</dbReference>
<evidence type="ECO:0000256" key="6">
    <source>
        <dbReference type="PIRNR" id="PIRNR018267"/>
    </source>
</evidence>
<keyword evidence="1 6" id="KW-0540">Nuclease</keyword>
<keyword evidence="3 6" id="KW-0227">DNA damage</keyword>
<dbReference type="NCBIfam" id="TIGR00632">
    <property type="entry name" value="vsr"/>
    <property type="match status" value="1"/>
</dbReference>
<gene>
    <name evidence="7" type="ORF">JOC74_001260</name>
</gene>
<keyword evidence="4 6" id="KW-0378">Hydrolase</keyword>
<dbReference type="InterPro" id="IPR011335">
    <property type="entry name" value="Restrct_endonuc-II-like"/>
</dbReference>
<dbReference type="GO" id="GO:0016787">
    <property type="term" value="F:hydrolase activity"/>
    <property type="evidence" value="ECO:0007669"/>
    <property type="project" value="UniProtKB-KW"/>
</dbReference>
<keyword evidence="5 6" id="KW-0234">DNA repair</keyword>
<keyword evidence="8" id="KW-1185">Reference proteome</keyword>
<organism evidence="7 8">
    <name type="scientific">Bacillus capparidis</name>
    <dbReference type="NCBI Taxonomy" id="1840411"/>
    <lineage>
        <taxon>Bacteria</taxon>
        <taxon>Bacillati</taxon>
        <taxon>Bacillota</taxon>
        <taxon>Bacilli</taxon>
        <taxon>Bacillales</taxon>
        <taxon>Bacillaceae</taxon>
        <taxon>Bacillus</taxon>
    </lineage>
</organism>
<accession>A0ABS4CVJ9</accession>
<evidence type="ECO:0000256" key="2">
    <source>
        <dbReference type="ARBA" id="ARBA00022759"/>
    </source>
</evidence>
<dbReference type="Proteomes" id="UP000674416">
    <property type="component" value="Unassembled WGS sequence"/>
</dbReference>
<evidence type="ECO:0000313" key="7">
    <source>
        <dbReference type="EMBL" id="MBP1080772.1"/>
    </source>
</evidence>
<evidence type="ECO:0000256" key="5">
    <source>
        <dbReference type="ARBA" id="ARBA00023204"/>
    </source>
</evidence>
<comment type="function">
    <text evidence="6">May nick specific sequences that contain T:G mispairs resulting from m5C-deamination.</text>
</comment>
<evidence type="ECO:0000256" key="1">
    <source>
        <dbReference type="ARBA" id="ARBA00022722"/>
    </source>
</evidence>
<evidence type="ECO:0000256" key="4">
    <source>
        <dbReference type="ARBA" id="ARBA00022801"/>
    </source>
</evidence>
<sequence>MEFSEEGRKNIMRSVKSRSKLEDRVSKELWKYGIRFRKNDKKLFGKPDITIKKYKIVIFIDSCFWHLCKLHGHFPKSNPEFWKEKLLRNKKRDEVVTDYYESRGWNIKRIWEHEIQEDFDKVISDTVVFINNAKKHFLEKGRVRK</sequence>
<dbReference type="SUPFAM" id="SSF52980">
    <property type="entry name" value="Restriction endonuclease-like"/>
    <property type="match status" value="1"/>
</dbReference>
<comment type="similarity">
    <text evidence="6">Belongs to the vsr family.</text>
</comment>
<comment type="caution">
    <text evidence="7">The sequence shown here is derived from an EMBL/GenBank/DDBJ whole genome shotgun (WGS) entry which is preliminary data.</text>
</comment>
<dbReference type="InterPro" id="IPR004603">
    <property type="entry name" value="DNA_mismatch_endonuc_vsr"/>
</dbReference>
<name>A0ABS4CVJ9_9BACI</name>
<proteinExistence type="inferred from homology"/>
<evidence type="ECO:0000256" key="3">
    <source>
        <dbReference type="ARBA" id="ARBA00022763"/>
    </source>
</evidence>
<keyword evidence="2 6" id="KW-0255">Endonuclease</keyword>
<reference evidence="7 8" key="1">
    <citation type="submission" date="2021-01" db="EMBL/GenBank/DDBJ databases">
        <title>Genomic Encyclopedia of Type Strains, Phase IV (KMG-IV): sequencing the most valuable type-strain genomes for metagenomic binning, comparative biology and taxonomic classification.</title>
        <authorList>
            <person name="Goeker M."/>
        </authorList>
    </citation>
    <scope>NUCLEOTIDE SEQUENCE [LARGE SCALE GENOMIC DNA]</scope>
    <source>
        <strain evidence="7 8">DSM 103394</strain>
    </source>
</reference>
<dbReference type="EMBL" id="JAFDST010000001">
    <property type="protein sequence ID" value="MBP1080772.1"/>
    <property type="molecule type" value="Genomic_DNA"/>
</dbReference>
<dbReference type="CDD" id="cd00221">
    <property type="entry name" value="Vsr"/>
    <property type="match status" value="1"/>
</dbReference>
<dbReference type="RefSeq" id="WP_312883776.1">
    <property type="nucleotide sequence ID" value="NZ_JAFDST010000001.1"/>
</dbReference>
<dbReference type="Pfam" id="PF03852">
    <property type="entry name" value="Vsr"/>
    <property type="match status" value="1"/>
</dbReference>
<dbReference type="EC" id="3.1.-.-" evidence="6"/>
<dbReference type="Gene3D" id="3.40.960.10">
    <property type="entry name" value="VSR Endonuclease"/>
    <property type="match status" value="1"/>
</dbReference>
<protein>
    <recommendedName>
        <fullName evidence="6">Very short patch repair endonuclease</fullName>
        <ecNumber evidence="6">3.1.-.-</ecNumber>
    </recommendedName>
</protein>
<dbReference type="GO" id="GO:0004519">
    <property type="term" value="F:endonuclease activity"/>
    <property type="evidence" value="ECO:0007669"/>
    <property type="project" value="UniProtKB-KW"/>
</dbReference>
<evidence type="ECO:0000313" key="8">
    <source>
        <dbReference type="Proteomes" id="UP000674416"/>
    </source>
</evidence>